<evidence type="ECO:0000313" key="1">
    <source>
        <dbReference type="EMBL" id="ADU29939.1"/>
    </source>
</evidence>
<dbReference type="Proteomes" id="UP000001401">
    <property type="component" value="Chromosome"/>
</dbReference>
<dbReference type="STRING" id="649639.Bcell_1676"/>
<dbReference type="RefSeq" id="WP_013488276.1">
    <property type="nucleotide sequence ID" value="NC_014829.1"/>
</dbReference>
<evidence type="ECO:0000313" key="2">
    <source>
        <dbReference type="Proteomes" id="UP000001401"/>
    </source>
</evidence>
<gene>
    <name evidence="1" type="ordered locus">Bcell_1676</name>
</gene>
<protein>
    <submittedName>
        <fullName evidence="1">Uncharacterized protein</fullName>
    </submittedName>
</protein>
<name>E6TWY9_EVAC2</name>
<dbReference type="EMBL" id="CP002394">
    <property type="protein sequence ID" value="ADU29939.1"/>
    <property type="molecule type" value="Genomic_DNA"/>
</dbReference>
<accession>E6TWY9</accession>
<reference evidence="1" key="1">
    <citation type="submission" date="2010-12" db="EMBL/GenBank/DDBJ databases">
        <title>Complete sequence of Bacillus cellulosilyticus DSM 2522.</title>
        <authorList>
            <consortium name="US DOE Joint Genome Institute"/>
            <person name="Lucas S."/>
            <person name="Copeland A."/>
            <person name="Lapidus A."/>
            <person name="Cheng J.-F."/>
            <person name="Bruce D."/>
            <person name="Goodwin L."/>
            <person name="Pitluck S."/>
            <person name="Chertkov O."/>
            <person name="Detter J.C."/>
            <person name="Han C."/>
            <person name="Tapia R."/>
            <person name="Land M."/>
            <person name="Hauser L."/>
            <person name="Jeffries C."/>
            <person name="Kyrpides N."/>
            <person name="Ivanova N."/>
            <person name="Mikhailova N."/>
            <person name="Brumm P."/>
            <person name="Mead D."/>
            <person name="Woyke T."/>
        </authorList>
    </citation>
    <scope>NUCLEOTIDE SEQUENCE [LARGE SCALE GENOMIC DNA]</scope>
    <source>
        <strain evidence="1">DSM 2522</strain>
    </source>
</reference>
<sequence length="46" mass="5444">MHDHHLYLQLIDEFKDKLGRPLTSTELDFLQWVSLAEKKSQDNTVC</sequence>
<keyword evidence="2" id="KW-1185">Reference proteome</keyword>
<dbReference type="HOGENOM" id="CLU_3179975_0_0_9"/>
<proteinExistence type="predicted"/>
<dbReference type="KEGG" id="bco:Bcell_1676"/>
<organism evidence="1 2">
    <name type="scientific">Evansella cellulosilytica (strain ATCC 21833 / DSM 2522 / FERM P-1141 / JCM 9156 / N-4)</name>
    <name type="common">Bacillus cellulosilyticus</name>
    <dbReference type="NCBI Taxonomy" id="649639"/>
    <lineage>
        <taxon>Bacteria</taxon>
        <taxon>Bacillati</taxon>
        <taxon>Bacillota</taxon>
        <taxon>Bacilli</taxon>
        <taxon>Bacillales</taxon>
        <taxon>Bacillaceae</taxon>
        <taxon>Evansella</taxon>
    </lineage>
</organism>
<dbReference type="AlphaFoldDB" id="E6TWY9"/>